<proteinExistence type="predicted"/>
<evidence type="ECO:0000313" key="1">
    <source>
        <dbReference type="EMBL" id="QHU14515.1"/>
    </source>
</evidence>
<protein>
    <submittedName>
        <fullName evidence="1">Uncharacterized protein</fullName>
    </submittedName>
</protein>
<sequence>MPFKNRICRRGATCHFARAGKCTYAHLELGDKIGDWCPSPVYTGTGKPCQIRYEVLPDNTLYVQWFGHSSGQTVRMYCKGLTSPPCYSQNVNLTLDDEKHCLDIIRRILDKVERGMPDVVKVKAKRRSWYTGKFEQAMFEDGMLGEKPPKEPQYPPKSRAVDFSSFAMFSVERSGFEKSLDCFGGQPPSSKCFFTPSVPN</sequence>
<dbReference type="AlphaFoldDB" id="A0A6C0K8X8"/>
<name>A0A6C0K8X8_9ZZZZ</name>
<dbReference type="EMBL" id="MN740841">
    <property type="protein sequence ID" value="QHU14515.1"/>
    <property type="molecule type" value="Genomic_DNA"/>
</dbReference>
<reference evidence="1" key="1">
    <citation type="journal article" date="2020" name="Nature">
        <title>Giant virus diversity and host interactions through global metagenomics.</title>
        <authorList>
            <person name="Schulz F."/>
            <person name="Roux S."/>
            <person name="Paez-Espino D."/>
            <person name="Jungbluth S."/>
            <person name="Walsh D.A."/>
            <person name="Denef V.J."/>
            <person name="McMahon K.D."/>
            <person name="Konstantinidis K.T."/>
            <person name="Eloe-Fadrosh E.A."/>
            <person name="Kyrpides N.C."/>
            <person name="Woyke T."/>
        </authorList>
    </citation>
    <scope>NUCLEOTIDE SEQUENCE</scope>
    <source>
        <strain evidence="1">GVMAG-S-1102113-118</strain>
    </source>
</reference>
<accession>A0A6C0K8X8</accession>
<organism evidence="1">
    <name type="scientific">viral metagenome</name>
    <dbReference type="NCBI Taxonomy" id="1070528"/>
    <lineage>
        <taxon>unclassified sequences</taxon>
        <taxon>metagenomes</taxon>
        <taxon>organismal metagenomes</taxon>
    </lineage>
</organism>